<organism evidence="2 3">
    <name type="scientific">Agrococcus casei LMG 22410</name>
    <dbReference type="NCBI Taxonomy" id="1255656"/>
    <lineage>
        <taxon>Bacteria</taxon>
        <taxon>Bacillati</taxon>
        <taxon>Actinomycetota</taxon>
        <taxon>Actinomycetes</taxon>
        <taxon>Micrococcales</taxon>
        <taxon>Microbacteriaceae</taxon>
        <taxon>Agrococcus</taxon>
    </lineage>
</organism>
<dbReference type="PANTHER" id="PTHR47837">
    <property type="entry name" value="GTP PYROPHOSPHOKINASE YJBM"/>
    <property type="match status" value="1"/>
</dbReference>
<dbReference type="GeneID" id="303173654"/>
<reference evidence="2 3" key="1">
    <citation type="submission" date="2017-02" db="EMBL/GenBank/DDBJ databases">
        <authorList>
            <person name="Peterson S.W."/>
        </authorList>
    </citation>
    <scope>NUCLEOTIDE SEQUENCE [LARGE SCALE GENOMIC DNA]</scope>
    <source>
        <strain evidence="2 3">LMG 22410</strain>
    </source>
</reference>
<dbReference type="OrthoDB" id="9789634at2"/>
<dbReference type="SMART" id="SM00954">
    <property type="entry name" value="RelA_SpoT"/>
    <property type="match status" value="1"/>
</dbReference>
<dbReference type="InterPro" id="IPR007685">
    <property type="entry name" value="RelA_SpoT"/>
</dbReference>
<name>A0A1R4GBN5_9MICO</name>
<dbReference type="Pfam" id="PF04607">
    <property type="entry name" value="RelA_SpoT"/>
    <property type="match status" value="1"/>
</dbReference>
<feature type="domain" description="RelA/SpoT" evidence="1">
    <location>
        <begin position="77"/>
        <end position="200"/>
    </location>
</feature>
<dbReference type="SUPFAM" id="SSF81301">
    <property type="entry name" value="Nucleotidyltransferase"/>
    <property type="match status" value="1"/>
</dbReference>
<evidence type="ECO:0000313" key="2">
    <source>
        <dbReference type="EMBL" id="SJM65576.1"/>
    </source>
</evidence>
<keyword evidence="3" id="KW-1185">Reference proteome</keyword>
<dbReference type="GO" id="GO:0016301">
    <property type="term" value="F:kinase activity"/>
    <property type="evidence" value="ECO:0007669"/>
    <property type="project" value="UniProtKB-KW"/>
</dbReference>
<evidence type="ECO:0000313" key="3">
    <source>
        <dbReference type="Proteomes" id="UP000195787"/>
    </source>
</evidence>
<dbReference type="CDD" id="cd05399">
    <property type="entry name" value="NT_Rel-Spo_like"/>
    <property type="match status" value="1"/>
</dbReference>
<dbReference type="EC" id="2.7.6.5" evidence="2"/>
<dbReference type="EMBL" id="FUHU01000043">
    <property type="protein sequence ID" value="SJM65576.1"/>
    <property type="molecule type" value="Genomic_DNA"/>
</dbReference>
<proteinExistence type="predicted"/>
<dbReference type="GO" id="GO:0008728">
    <property type="term" value="F:GTP diphosphokinase activity"/>
    <property type="evidence" value="ECO:0007669"/>
    <property type="project" value="UniProtKB-EC"/>
</dbReference>
<dbReference type="RefSeq" id="WP_086992518.1">
    <property type="nucleotide sequence ID" value="NZ_FUHU01000043.1"/>
</dbReference>
<dbReference type="GO" id="GO:0015969">
    <property type="term" value="P:guanosine tetraphosphate metabolic process"/>
    <property type="evidence" value="ECO:0007669"/>
    <property type="project" value="InterPro"/>
</dbReference>
<dbReference type="InterPro" id="IPR043519">
    <property type="entry name" value="NT_sf"/>
</dbReference>
<dbReference type="InterPro" id="IPR052366">
    <property type="entry name" value="GTP_Pyrophosphokinase"/>
</dbReference>
<protein>
    <submittedName>
        <fullName evidence="2">GTP pyrophosphokinase</fullName>
        <ecNumber evidence="2">2.7.6.5</ecNumber>
    </submittedName>
</protein>
<gene>
    <name evidence="2" type="ORF">CZ674_10585</name>
</gene>
<keyword evidence="2" id="KW-0418">Kinase</keyword>
<accession>A0A1R4GBN5</accession>
<sequence length="241" mass="27903">MDDQTDVARLQGMLLEQFREEADAEQQLVQIRTLMADLRKLFLYYEFGIEEVSTKIEILRKEFEQIHDYSPIEHVRGRLKSHESVFRKALKCGCALTVDSIRGEITDIAGIRITCSFVSDVYWMAEMLSKQPDVTVLQTKDYIAEPKENGYRSLHLIVQIPVFLSTHTEYVPVELQIRTIAMDFWASIEHKLRYKYDSELPEHLAEQISDSARVAAELDQRMGLLRDEVRPSPNGGSDLRH</sequence>
<evidence type="ECO:0000259" key="1">
    <source>
        <dbReference type="SMART" id="SM00954"/>
    </source>
</evidence>
<dbReference type="AlphaFoldDB" id="A0A1R4GBN5"/>
<dbReference type="Gene3D" id="3.30.460.10">
    <property type="entry name" value="Beta Polymerase, domain 2"/>
    <property type="match status" value="1"/>
</dbReference>
<dbReference type="PANTHER" id="PTHR47837:SF2">
    <property type="entry name" value="GTP PYROPHOSPHOKINASE YWAC"/>
    <property type="match status" value="1"/>
</dbReference>
<dbReference type="Gene3D" id="1.10.287.860">
    <property type="entry name" value="Nucleotidyltransferase"/>
    <property type="match status" value="1"/>
</dbReference>
<dbReference type="Proteomes" id="UP000195787">
    <property type="component" value="Unassembled WGS sequence"/>
</dbReference>
<keyword evidence="2" id="KW-0808">Transferase</keyword>